<reference evidence="8 9" key="1">
    <citation type="submission" date="2016-10" db="EMBL/GenBank/DDBJ databases">
        <authorList>
            <person name="de Groot N.N."/>
        </authorList>
    </citation>
    <scope>NUCLEOTIDE SEQUENCE [LARGE SCALE GENOMIC DNA]</scope>
    <source>
        <strain evidence="8 9">DSM 44637</strain>
    </source>
</reference>
<dbReference type="Pfam" id="PF07992">
    <property type="entry name" value="Pyr_redox_2"/>
    <property type="match status" value="1"/>
</dbReference>
<keyword evidence="4" id="KW-0560">Oxidoreductase</keyword>
<dbReference type="PANTHER" id="PTHR43557:SF2">
    <property type="entry name" value="RIESKE DOMAIN-CONTAINING PROTEIN-RELATED"/>
    <property type="match status" value="1"/>
</dbReference>
<proteinExistence type="predicted"/>
<dbReference type="InterPro" id="IPR016156">
    <property type="entry name" value="FAD/NAD-linked_Rdtase_dimer_sf"/>
</dbReference>
<dbReference type="AlphaFoldDB" id="A0A1I5HQ60"/>
<dbReference type="SUPFAM" id="SSF51905">
    <property type="entry name" value="FAD/NAD(P)-binding domain"/>
    <property type="match status" value="1"/>
</dbReference>
<comment type="cofactor">
    <cofactor evidence="1">
        <name>FAD</name>
        <dbReference type="ChEBI" id="CHEBI:57692"/>
    </cofactor>
</comment>
<feature type="region of interest" description="Disordered" evidence="5">
    <location>
        <begin position="247"/>
        <end position="290"/>
    </location>
</feature>
<accession>A0A1I5HQ60</accession>
<keyword evidence="3" id="KW-0274">FAD</keyword>
<dbReference type="InterPro" id="IPR036188">
    <property type="entry name" value="FAD/NAD-bd_sf"/>
</dbReference>
<dbReference type="SUPFAM" id="SSF55424">
    <property type="entry name" value="FAD/NAD-linked reductases, dimerisation (C-terminal) domain"/>
    <property type="match status" value="1"/>
</dbReference>
<dbReference type="EMBL" id="FOWC01000002">
    <property type="protein sequence ID" value="SFO50448.1"/>
    <property type="molecule type" value="Genomic_DNA"/>
</dbReference>
<protein>
    <submittedName>
        <fullName evidence="8">Reductase C-terminal</fullName>
    </submittedName>
</protein>
<gene>
    <name evidence="8" type="ORF">SAMN05421854_10212</name>
</gene>
<dbReference type="PRINTS" id="PR00411">
    <property type="entry name" value="PNDRDTASEI"/>
</dbReference>
<organism evidence="8 9">
    <name type="scientific">Amycolatopsis rubida</name>
    <dbReference type="NCBI Taxonomy" id="112413"/>
    <lineage>
        <taxon>Bacteria</taxon>
        <taxon>Bacillati</taxon>
        <taxon>Actinomycetota</taxon>
        <taxon>Actinomycetes</taxon>
        <taxon>Pseudonocardiales</taxon>
        <taxon>Pseudonocardiaceae</taxon>
        <taxon>Amycolatopsis</taxon>
    </lineage>
</organism>
<dbReference type="PANTHER" id="PTHR43557">
    <property type="entry name" value="APOPTOSIS-INDUCING FACTOR 1"/>
    <property type="match status" value="1"/>
</dbReference>
<evidence type="ECO:0000259" key="6">
    <source>
        <dbReference type="Pfam" id="PF07992"/>
    </source>
</evidence>
<dbReference type="InterPro" id="IPR023753">
    <property type="entry name" value="FAD/NAD-binding_dom"/>
</dbReference>
<dbReference type="GO" id="GO:0016651">
    <property type="term" value="F:oxidoreductase activity, acting on NAD(P)H"/>
    <property type="evidence" value="ECO:0007669"/>
    <property type="project" value="TreeGrafter"/>
</dbReference>
<sequence>MSPVGSVLVVGASAAGLATAEGLRRKGYEGALTLLEAEPELPCDRPPLSNQVLNGQWEETRAQLRSAQALDALDAAFVLGDAAISFNAERREVSTASGRVLHAVVIATGVGASLLPARREVRGTHVIRTLGDAAVLRTELLSARRVVVIGDGALGAETAATARQRGRPVTLVGPQTVPMARHLGALAAGQLAELHRRNGVRLLGGVLPDTLHTRDGRVAGVRLSDGTELEAAVVIVAIGCRPATEWLQGSGRRSPLAPRRARALAAPGKPDQRGRPGPRRRRGHPRNRRAYRPVPHFWTDQFDARLQIHGIISPDARAEIVEGDPRAGRFVVRYTGSDGPEGVLGWNMPRQTRLRRVELTGRYTLPRETADAG</sequence>
<dbReference type="Proteomes" id="UP000199137">
    <property type="component" value="Unassembled WGS sequence"/>
</dbReference>
<dbReference type="Pfam" id="PF14759">
    <property type="entry name" value="Reductase_C"/>
    <property type="match status" value="1"/>
</dbReference>
<evidence type="ECO:0000256" key="4">
    <source>
        <dbReference type="ARBA" id="ARBA00023002"/>
    </source>
</evidence>
<dbReference type="GO" id="GO:0005737">
    <property type="term" value="C:cytoplasm"/>
    <property type="evidence" value="ECO:0007669"/>
    <property type="project" value="TreeGrafter"/>
</dbReference>
<dbReference type="PRINTS" id="PR00368">
    <property type="entry name" value="FADPNR"/>
</dbReference>
<name>A0A1I5HQ60_9PSEU</name>
<evidence type="ECO:0000256" key="2">
    <source>
        <dbReference type="ARBA" id="ARBA00022630"/>
    </source>
</evidence>
<dbReference type="Gene3D" id="3.50.50.60">
    <property type="entry name" value="FAD/NAD(P)-binding domain"/>
    <property type="match status" value="2"/>
</dbReference>
<feature type="domain" description="FAD/NAD(P)-binding" evidence="6">
    <location>
        <begin position="6"/>
        <end position="250"/>
    </location>
</feature>
<keyword evidence="2" id="KW-0285">Flavoprotein</keyword>
<evidence type="ECO:0000259" key="7">
    <source>
        <dbReference type="Pfam" id="PF14759"/>
    </source>
</evidence>
<evidence type="ECO:0000256" key="5">
    <source>
        <dbReference type="SAM" id="MobiDB-lite"/>
    </source>
</evidence>
<dbReference type="STRING" id="112413.SAMN05421854_10212"/>
<evidence type="ECO:0000256" key="3">
    <source>
        <dbReference type="ARBA" id="ARBA00022827"/>
    </source>
</evidence>
<feature type="compositionally biased region" description="Basic residues" evidence="5">
    <location>
        <begin position="276"/>
        <end position="290"/>
    </location>
</feature>
<dbReference type="InterPro" id="IPR050446">
    <property type="entry name" value="FAD-oxidoreductase/Apoptosis"/>
</dbReference>
<dbReference type="RefSeq" id="WP_342029794.1">
    <property type="nucleotide sequence ID" value="NZ_FOWC01000002.1"/>
</dbReference>
<evidence type="ECO:0000313" key="8">
    <source>
        <dbReference type="EMBL" id="SFO50448.1"/>
    </source>
</evidence>
<evidence type="ECO:0000313" key="9">
    <source>
        <dbReference type="Proteomes" id="UP000199137"/>
    </source>
</evidence>
<dbReference type="Gene3D" id="3.30.390.30">
    <property type="match status" value="1"/>
</dbReference>
<evidence type="ECO:0000256" key="1">
    <source>
        <dbReference type="ARBA" id="ARBA00001974"/>
    </source>
</evidence>
<feature type="domain" description="Reductase C-terminal" evidence="7">
    <location>
        <begin position="297"/>
        <end position="364"/>
    </location>
</feature>
<feature type="compositionally biased region" description="Low complexity" evidence="5">
    <location>
        <begin position="249"/>
        <end position="269"/>
    </location>
</feature>
<dbReference type="InterPro" id="IPR028202">
    <property type="entry name" value="Reductase_C"/>
</dbReference>